<dbReference type="AlphaFoldDB" id="A0A1D3CQR8"/>
<keyword evidence="3" id="KW-1185">Reference proteome</keyword>
<protein>
    <submittedName>
        <fullName evidence="2">Uncharacterized protein</fullName>
    </submittedName>
</protein>
<dbReference type="EMBL" id="JROU02002296">
    <property type="protein sequence ID" value="OEH73553.1"/>
    <property type="molecule type" value="Genomic_DNA"/>
</dbReference>
<sequence>MRRRVFRSGFANCEGSNRERLLTVTSRRSGVEEEACGVRAPVSLGEAAAALLAAAGARTHATPSLMLDFAAVPAKASSSKTVYGARGRAQKPHAGTQAYDDVCAVDGETRQNAAPCAGQKTAETPVGQLESDDALVVYIDTGSEADTSEAALQGAGVAAAGRTGAATAAAPARPKNSQQQQQQQSGCGLAAQHLKSSACGSCS</sequence>
<name>A0A1D3CQR8_9EIME</name>
<reference evidence="2 3" key="1">
    <citation type="journal article" date="2016" name="BMC Genomics">
        <title>Comparative genomics reveals Cyclospora cayetanensis possesses coccidia-like metabolism and invasion components but unique surface antigens.</title>
        <authorList>
            <person name="Liu S."/>
            <person name="Wang L."/>
            <person name="Zheng H."/>
            <person name="Xu Z."/>
            <person name="Roellig D.M."/>
            <person name="Li N."/>
            <person name="Frace M.A."/>
            <person name="Tang K."/>
            <person name="Arrowood M.J."/>
            <person name="Moss D.M."/>
            <person name="Zhang L."/>
            <person name="Feng Y."/>
            <person name="Xiao L."/>
        </authorList>
    </citation>
    <scope>NUCLEOTIDE SEQUENCE [LARGE SCALE GENOMIC DNA]</scope>
    <source>
        <strain evidence="2 3">CHN_HEN01</strain>
    </source>
</reference>
<comment type="caution">
    <text evidence="2">The sequence shown here is derived from an EMBL/GenBank/DDBJ whole genome shotgun (WGS) entry which is preliminary data.</text>
</comment>
<feature type="region of interest" description="Disordered" evidence="1">
    <location>
        <begin position="161"/>
        <end position="187"/>
    </location>
</feature>
<gene>
    <name evidence="2" type="ORF">cyc_07728</name>
</gene>
<evidence type="ECO:0000256" key="1">
    <source>
        <dbReference type="SAM" id="MobiDB-lite"/>
    </source>
</evidence>
<feature type="compositionally biased region" description="Low complexity" evidence="1">
    <location>
        <begin position="161"/>
        <end position="184"/>
    </location>
</feature>
<proteinExistence type="predicted"/>
<organism evidence="2 3">
    <name type="scientific">Cyclospora cayetanensis</name>
    <dbReference type="NCBI Taxonomy" id="88456"/>
    <lineage>
        <taxon>Eukaryota</taxon>
        <taxon>Sar</taxon>
        <taxon>Alveolata</taxon>
        <taxon>Apicomplexa</taxon>
        <taxon>Conoidasida</taxon>
        <taxon>Coccidia</taxon>
        <taxon>Eucoccidiorida</taxon>
        <taxon>Eimeriorina</taxon>
        <taxon>Eimeriidae</taxon>
        <taxon>Cyclospora</taxon>
    </lineage>
</organism>
<evidence type="ECO:0000313" key="2">
    <source>
        <dbReference type="EMBL" id="OEH73553.1"/>
    </source>
</evidence>
<accession>A0A1D3CQR8</accession>
<dbReference type="VEuPathDB" id="ToxoDB:cyc_07728"/>
<dbReference type="InParanoid" id="A0A1D3CQR8"/>
<dbReference type="Proteomes" id="UP000095192">
    <property type="component" value="Unassembled WGS sequence"/>
</dbReference>
<evidence type="ECO:0000313" key="3">
    <source>
        <dbReference type="Proteomes" id="UP000095192"/>
    </source>
</evidence>